<feature type="domain" description="PiggyBac transposable element-derived protein" evidence="1">
    <location>
        <begin position="233"/>
        <end position="318"/>
    </location>
</feature>
<accession>A0AAV8WQQ2</accession>
<dbReference type="PANTHER" id="PTHR46599">
    <property type="entry name" value="PIGGYBAC TRANSPOSABLE ELEMENT-DERIVED PROTEIN 4"/>
    <property type="match status" value="1"/>
</dbReference>
<protein>
    <recommendedName>
        <fullName evidence="1">PiggyBac transposable element-derived protein domain-containing protein</fullName>
    </recommendedName>
</protein>
<organism evidence="2 3">
    <name type="scientific">Rhamnusium bicolor</name>
    <dbReference type="NCBI Taxonomy" id="1586634"/>
    <lineage>
        <taxon>Eukaryota</taxon>
        <taxon>Metazoa</taxon>
        <taxon>Ecdysozoa</taxon>
        <taxon>Arthropoda</taxon>
        <taxon>Hexapoda</taxon>
        <taxon>Insecta</taxon>
        <taxon>Pterygota</taxon>
        <taxon>Neoptera</taxon>
        <taxon>Endopterygota</taxon>
        <taxon>Coleoptera</taxon>
        <taxon>Polyphaga</taxon>
        <taxon>Cucujiformia</taxon>
        <taxon>Chrysomeloidea</taxon>
        <taxon>Cerambycidae</taxon>
        <taxon>Lepturinae</taxon>
        <taxon>Rhagiini</taxon>
        <taxon>Rhamnusium</taxon>
    </lineage>
</organism>
<dbReference type="PANTHER" id="PTHR46599:SF6">
    <property type="entry name" value="DUAL SPECIFICITY PHOSPHATASE 26"/>
    <property type="match status" value="1"/>
</dbReference>
<dbReference type="AlphaFoldDB" id="A0AAV8WQQ2"/>
<comment type="caution">
    <text evidence="2">The sequence shown here is derived from an EMBL/GenBank/DDBJ whole genome shotgun (WGS) entry which is preliminary data.</text>
</comment>
<proteinExistence type="predicted"/>
<evidence type="ECO:0000313" key="2">
    <source>
        <dbReference type="EMBL" id="KAJ8928620.1"/>
    </source>
</evidence>
<dbReference type="EMBL" id="JANEYF010005317">
    <property type="protein sequence ID" value="KAJ8928620.1"/>
    <property type="molecule type" value="Genomic_DNA"/>
</dbReference>
<keyword evidence="3" id="KW-1185">Reference proteome</keyword>
<name>A0AAV8WQQ2_9CUCU</name>
<evidence type="ECO:0000259" key="1">
    <source>
        <dbReference type="Pfam" id="PF13843"/>
    </source>
</evidence>
<feature type="domain" description="PiggyBac transposable element-derived protein" evidence="1">
    <location>
        <begin position="7"/>
        <end position="188"/>
    </location>
</feature>
<dbReference type="InterPro" id="IPR029526">
    <property type="entry name" value="PGBD"/>
</dbReference>
<dbReference type="Pfam" id="PF13843">
    <property type="entry name" value="DDE_Tnp_1_7"/>
    <property type="match status" value="2"/>
</dbReference>
<evidence type="ECO:0000313" key="3">
    <source>
        <dbReference type="Proteomes" id="UP001162156"/>
    </source>
</evidence>
<sequence length="364" mass="42236">MRPSFQQSRDCLPMDFDDVNAFIGLLYMAGLLRSHHLHTSEFWSSDGTAPEFFAAVMSQMRFYTLLRAIRFDDSNSRKNRAELDNLAPIHDIFERFVHQCSACYTVGIYKTIDEMLEYFRGRCRFRQYIANKAARYGIKIYSLADARTYYTYNMDIYAGRQPDGQYKLPNDASSVVKRLILPIDKSGRNKEQWTIISPRCPWRMISTQITTDLSRVKGRPLYSSMWAYGKGSNNCILTSYVPRKNKNVILLSSYHNDDAIDGDTKDVFKPELITFYNSTKGGVDVVDRLKSEYSATRKSNRWPFTVFCTLLNIATINSQIIYRDNTRIIMRRRSYISDLQHTVPPFTKKSLYASSKYTITPKDS</sequence>
<reference evidence="2" key="1">
    <citation type="journal article" date="2023" name="Insect Mol. Biol.">
        <title>Genome sequencing provides insights into the evolution of gene families encoding plant cell wall-degrading enzymes in longhorned beetles.</title>
        <authorList>
            <person name="Shin N.R."/>
            <person name="Okamura Y."/>
            <person name="Kirsch R."/>
            <person name="Pauchet Y."/>
        </authorList>
    </citation>
    <scope>NUCLEOTIDE SEQUENCE</scope>
    <source>
        <strain evidence="2">RBIC_L_NR</strain>
    </source>
</reference>
<dbReference type="Proteomes" id="UP001162156">
    <property type="component" value="Unassembled WGS sequence"/>
</dbReference>
<gene>
    <name evidence="2" type="ORF">NQ314_018789</name>
</gene>